<keyword evidence="10" id="KW-0969">Cilium</keyword>
<feature type="domain" description="CFAP91" evidence="8">
    <location>
        <begin position="141"/>
        <end position="294"/>
    </location>
</feature>
<keyword evidence="3" id="KW-0206">Cytoskeleton</keyword>
<gene>
    <name evidence="10" type="primary">CFAP91</name>
</gene>
<proteinExistence type="inferred from homology"/>
<evidence type="ECO:0000256" key="7">
    <source>
        <dbReference type="SAM" id="MobiDB-lite"/>
    </source>
</evidence>
<evidence type="ECO:0000256" key="1">
    <source>
        <dbReference type="ARBA" id="ARBA00004430"/>
    </source>
</evidence>
<organism evidence="9 10">
    <name type="scientific">Petromyzon marinus</name>
    <name type="common">Sea lamprey</name>
    <dbReference type="NCBI Taxonomy" id="7757"/>
    <lineage>
        <taxon>Eukaryota</taxon>
        <taxon>Metazoa</taxon>
        <taxon>Chordata</taxon>
        <taxon>Craniata</taxon>
        <taxon>Vertebrata</taxon>
        <taxon>Cyclostomata</taxon>
        <taxon>Hyperoartia</taxon>
        <taxon>Petromyzontiformes</taxon>
        <taxon>Petromyzontidae</taxon>
        <taxon>Petromyzon</taxon>
    </lineage>
</organism>
<evidence type="ECO:0000256" key="5">
    <source>
        <dbReference type="ARBA" id="ARBA00029468"/>
    </source>
</evidence>
<reference evidence="10" key="1">
    <citation type="submission" date="2025-08" db="UniProtKB">
        <authorList>
            <consortium name="RefSeq"/>
        </authorList>
    </citation>
    <scope>IDENTIFICATION</scope>
    <source>
        <tissue evidence="10">Sperm</tissue>
    </source>
</reference>
<dbReference type="PANTHER" id="PTHR22455">
    <property type="entry name" value="CILIA- AND FLAGELLA-ASSOCIATED PROTEIN 91"/>
    <property type="match status" value="1"/>
</dbReference>
<dbReference type="InterPro" id="IPR026720">
    <property type="entry name" value="CFAP91"/>
</dbReference>
<evidence type="ECO:0000259" key="8">
    <source>
        <dbReference type="Pfam" id="PF14738"/>
    </source>
</evidence>
<sequence>MAVRAHPATRSFDFAYDPVYTLSSERDQARVRLMAQTTMKTLVKVPHYATMFSSLPHRPAYSLRLEARIPQPALLMMAHRPGRETMCGNEEVRGRSRYRFFQRPHIPFLLSHPVELILQQPRAVGEEHGVAGIPAVRSVSVQTDFRDSETQTEPFSPPYTVPPGVPMPEILTLTALTHERGLPAGLAEVEMIERLRARRAWEESLPSLHDAERRDERRRLMEEAERREWAFREREIHLLQEERVRVLEELLWRREHGRANAIAAQVDVKRHAEEELRREAQDVIRRQHLRSVRKLVARWVRVVEGAAPSRDVIHDYTDPASRAFAPLTRLGQFTKTQHVHPMEKQGRPVQPQLLNSYHGLLELESCLPASLFSVRVSQPKMDPRAARQMAVMDEAYKALREHREMQVSPPLRFQEQVEKPEPRPPTPTTHTSSQEEDKRELAAIFLQKLLRGRSTQNEMFEQKELRLELIREVRSTHALQGAEQAALRATKQATLALQRQHAVHQNQVEERSSALSACEGSALSHLLLHTAQELERLQVERRLHAACLLAERRRRRREATEGGRRQHEERARREHDEVFKQVVGVHQATVDEFLESVLLNAMESTSEAQARLEVQILTEQLDEMSRETQHSLTPDQAQEVVAELVHGFLIPETQRREVREKVKAAQRRHLAAARGVVLAAARSTKQSE</sequence>
<dbReference type="GO" id="GO:0005930">
    <property type="term" value="C:axoneme"/>
    <property type="evidence" value="ECO:0007669"/>
    <property type="project" value="UniProtKB-SubCell"/>
</dbReference>
<feature type="region of interest" description="Disordered" evidence="7">
    <location>
        <begin position="403"/>
        <end position="438"/>
    </location>
</feature>
<dbReference type="PANTHER" id="PTHR22455:SF10">
    <property type="entry name" value="CILIA- AND FLAGELLA-ASSOCIATED PROTEIN 91"/>
    <property type="match status" value="1"/>
</dbReference>
<name>A0AAJ7X3P9_PETMA</name>
<comment type="subcellular location">
    <subcellularLocation>
        <location evidence="1">Cytoplasm</location>
        <location evidence="1">Cytoskeleton</location>
        <location evidence="1">Cilium axoneme</location>
    </subcellularLocation>
</comment>
<evidence type="ECO:0000256" key="4">
    <source>
        <dbReference type="ARBA" id="ARBA00023273"/>
    </source>
</evidence>
<evidence type="ECO:0000256" key="2">
    <source>
        <dbReference type="ARBA" id="ARBA00022490"/>
    </source>
</evidence>
<dbReference type="Pfam" id="PF14738">
    <property type="entry name" value="CFAP91"/>
    <property type="match status" value="1"/>
</dbReference>
<dbReference type="GeneID" id="116947940"/>
<dbReference type="KEGG" id="pmrn:116947940"/>
<dbReference type="AlphaFoldDB" id="A0AAJ7X3P9"/>
<dbReference type="CTD" id="89876"/>
<evidence type="ECO:0000313" key="10">
    <source>
        <dbReference type="RefSeq" id="XP_032820161.1"/>
    </source>
</evidence>
<keyword evidence="9" id="KW-1185">Reference proteome</keyword>
<evidence type="ECO:0000256" key="3">
    <source>
        <dbReference type="ARBA" id="ARBA00023212"/>
    </source>
</evidence>
<keyword evidence="2" id="KW-0963">Cytoplasm</keyword>
<keyword evidence="4" id="KW-0966">Cell projection</keyword>
<accession>A0AAJ7X3P9</accession>
<dbReference type="InterPro" id="IPR032840">
    <property type="entry name" value="CFAP91_dom"/>
</dbReference>
<dbReference type="RefSeq" id="XP_032820161.1">
    <property type="nucleotide sequence ID" value="XM_032964270.1"/>
</dbReference>
<comment type="similarity">
    <text evidence="5">Belongs to the CFAP91 family.</text>
</comment>
<evidence type="ECO:0000313" key="9">
    <source>
        <dbReference type="Proteomes" id="UP001318040"/>
    </source>
</evidence>
<protein>
    <recommendedName>
        <fullName evidence="6">Cilia- and flagella-associated protein 91</fullName>
    </recommendedName>
</protein>
<keyword evidence="10" id="KW-0282">Flagellum</keyword>
<dbReference type="Proteomes" id="UP001318040">
    <property type="component" value="Chromosome 31"/>
</dbReference>
<evidence type="ECO:0000256" key="6">
    <source>
        <dbReference type="ARBA" id="ARBA00029555"/>
    </source>
</evidence>